<dbReference type="SMART" id="SM00028">
    <property type="entry name" value="TPR"/>
    <property type="match status" value="2"/>
</dbReference>
<comment type="caution">
    <text evidence="5">The sequence shown here is derived from an EMBL/GenBank/DDBJ whole genome shotgun (WGS) entry which is preliminary data.</text>
</comment>
<dbReference type="GO" id="GO:0008168">
    <property type="term" value="F:methyltransferase activity"/>
    <property type="evidence" value="ECO:0007669"/>
    <property type="project" value="UniProtKB-KW"/>
</dbReference>
<evidence type="ECO:0000256" key="2">
    <source>
        <dbReference type="ARBA" id="ARBA00022679"/>
    </source>
</evidence>
<dbReference type="EMBL" id="JBHTBQ010000006">
    <property type="protein sequence ID" value="MFC7418970.1"/>
    <property type="molecule type" value="Genomic_DNA"/>
</dbReference>
<proteinExistence type="predicted"/>
<dbReference type="InterPro" id="IPR011990">
    <property type="entry name" value="TPR-like_helical_dom_sf"/>
</dbReference>
<dbReference type="PANTHER" id="PTHR24422:SF19">
    <property type="entry name" value="CHEMOTAXIS PROTEIN METHYLTRANSFERASE"/>
    <property type="match status" value="1"/>
</dbReference>
<evidence type="ECO:0000259" key="4">
    <source>
        <dbReference type="PROSITE" id="PS50123"/>
    </source>
</evidence>
<evidence type="ECO:0000256" key="1">
    <source>
        <dbReference type="ARBA" id="ARBA00022603"/>
    </source>
</evidence>
<dbReference type="PANTHER" id="PTHR24422">
    <property type="entry name" value="CHEMOTAXIS PROTEIN METHYLTRANSFERASE"/>
    <property type="match status" value="1"/>
</dbReference>
<dbReference type="InterPro" id="IPR029063">
    <property type="entry name" value="SAM-dependent_MTases_sf"/>
</dbReference>
<organism evidence="5 6">
    <name type="scientific">Iodobacter arcticus</name>
    <dbReference type="NCBI Taxonomy" id="590593"/>
    <lineage>
        <taxon>Bacteria</taxon>
        <taxon>Pseudomonadati</taxon>
        <taxon>Pseudomonadota</taxon>
        <taxon>Betaproteobacteria</taxon>
        <taxon>Neisseriales</taxon>
        <taxon>Chitinibacteraceae</taxon>
        <taxon>Iodobacter</taxon>
    </lineage>
</organism>
<dbReference type="InterPro" id="IPR022642">
    <property type="entry name" value="CheR_C"/>
</dbReference>
<gene>
    <name evidence="5" type="ORF">ACFQNF_03660</name>
</gene>
<keyword evidence="2" id="KW-0808">Transferase</keyword>
<dbReference type="Gene3D" id="1.25.40.10">
    <property type="entry name" value="Tetratricopeptide repeat domain"/>
    <property type="match status" value="1"/>
</dbReference>
<reference evidence="6" key="1">
    <citation type="journal article" date="2019" name="Int. J. Syst. Evol. Microbiol.">
        <title>The Global Catalogue of Microorganisms (GCM) 10K type strain sequencing project: providing services to taxonomists for standard genome sequencing and annotation.</title>
        <authorList>
            <consortium name="The Broad Institute Genomics Platform"/>
            <consortium name="The Broad Institute Genome Sequencing Center for Infectious Disease"/>
            <person name="Wu L."/>
            <person name="Ma J."/>
        </authorList>
    </citation>
    <scope>NUCLEOTIDE SEQUENCE [LARGE SCALE GENOMIC DNA]</scope>
    <source>
        <strain evidence="6">CCUG 62945</strain>
    </source>
</reference>
<accession>A0ABW2QVJ9</accession>
<dbReference type="PRINTS" id="PR00996">
    <property type="entry name" value="CHERMTFRASE"/>
</dbReference>
<protein>
    <submittedName>
        <fullName evidence="5">CheR family methyltransferase</fullName>
    </submittedName>
</protein>
<dbReference type="SMART" id="SM00138">
    <property type="entry name" value="MeTrc"/>
    <property type="match status" value="1"/>
</dbReference>
<dbReference type="Gene3D" id="3.40.50.150">
    <property type="entry name" value="Vaccinia Virus protein VP39"/>
    <property type="match status" value="1"/>
</dbReference>
<dbReference type="InterPro" id="IPR019734">
    <property type="entry name" value="TPR_rpt"/>
</dbReference>
<dbReference type="InterPro" id="IPR050903">
    <property type="entry name" value="Bact_Chemotaxis_MeTrfase"/>
</dbReference>
<dbReference type="InterPro" id="IPR000780">
    <property type="entry name" value="CheR_MeTrfase"/>
</dbReference>
<dbReference type="RefSeq" id="WP_380186180.1">
    <property type="nucleotide sequence ID" value="NZ_JBHTBQ010000006.1"/>
</dbReference>
<keyword evidence="6" id="KW-1185">Reference proteome</keyword>
<keyword evidence="3" id="KW-0949">S-adenosyl-L-methionine</keyword>
<evidence type="ECO:0000313" key="6">
    <source>
        <dbReference type="Proteomes" id="UP001596473"/>
    </source>
</evidence>
<dbReference type="GO" id="GO:0032259">
    <property type="term" value="P:methylation"/>
    <property type="evidence" value="ECO:0007669"/>
    <property type="project" value="UniProtKB-KW"/>
</dbReference>
<dbReference type="Pfam" id="PF01739">
    <property type="entry name" value="CheR"/>
    <property type="match status" value="1"/>
</dbReference>
<evidence type="ECO:0000256" key="3">
    <source>
        <dbReference type="ARBA" id="ARBA00022691"/>
    </source>
</evidence>
<evidence type="ECO:0000313" key="5">
    <source>
        <dbReference type="EMBL" id="MFC7418970.1"/>
    </source>
</evidence>
<dbReference type="SUPFAM" id="SSF53335">
    <property type="entry name" value="S-adenosyl-L-methionine-dependent methyltransferases"/>
    <property type="match status" value="1"/>
</dbReference>
<sequence length="449" mass="50263">MKAAWFDDLIRLVLTRTGIVVREQDSPLLCKEIEVLSSKQLGLTPTELLMSLHQSKTESSKVWRELLALLTVGESYFFRDQGQFSLLSDHILPELIAHKCESRRLRIWSAACSSGEEAYSIAIMISQLLPILAAGQQWDITIVASDINQAVLDKARAGIYSAWSFRRVDPAVKEMYFTKQGDGWKINQDIQNKVHFCYGNLLEDQYPSLGSALHDFDLIICRNVFIYFQAETVNKIASKLADCLNEHGYLIAGHGELGLRGIKGLETKSLDNLVVYKKGNTTPIVMPPVFKPIAAAMITIPMIQAAPTITVKPIKPAPVFAKLLQEAKTLANQGQYDMAALNCQQAISMNQDSPQPHFVLAQIAEVQGRRQESKVILKKALYLDHEFLPGYVELFNIYLQEDNKKLAGKMLASALHIVRNLPGHTPVHLYDETNASELLTLLEQFQTSL</sequence>
<dbReference type="SUPFAM" id="SSF48452">
    <property type="entry name" value="TPR-like"/>
    <property type="match status" value="1"/>
</dbReference>
<dbReference type="Proteomes" id="UP001596473">
    <property type="component" value="Unassembled WGS sequence"/>
</dbReference>
<name>A0ABW2QVJ9_9NEIS</name>
<dbReference type="PROSITE" id="PS50123">
    <property type="entry name" value="CHER"/>
    <property type="match status" value="1"/>
</dbReference>
<keyword evidence="1 5" id="KW-0489">Methyltransferase</keyword>
<feature type="domain" description="CheR-type methyltransferase" evidence="4">
    <location>
        <begin position="1"/>
        <end position="256"/>
    </location>
</feature>